<organism evidence="3 4">
    <name type="scientific">Aspergillus cavernicola</name>
    <dbReference type="NCBI Taxonomy" id="176166"/>
    <lineage>
        <taxon>Eukaryota</taxon>
        <taxon>Fungi</taxon>
        <taxon>Dikarya</taxon>
        <taxon>Ascomycota</taxon>
        <taxon>Pezizomycotina</taxon>
        <taxon>Eurotiomycetes</taxon>
        <taxon>Eurotiomycetidae</taxon>
        <taxon>Eurotiales</taxon>
        <taxon>Aspergillaceae</taxon>
        <taxon>Aspergillus</taxon>
        <taxon>Aspergillus subgen. Nidulantes</taxon>
    </lineage>
</organism>
<evidence type="ECO:0000313" key="3">
    <source>
        <dbReference type="EMBL" id="KAL2817662.1"/>
    </source>
</evidence>
<evidence type="ECO:0000313" key="4">
    <source>
        <dbReference type="Proteomes" id="UP001610335"/>
    </source>
</evidence>
<evidence type="ECO:0000259" key="2">
    <source>
        <dbReference type="Pfam" id="PF12937"/>
    </source>
</evidence>
<dbReference type="EMBL" id="JBFXLS010000090">
    <property type="protein sequence ID" value="KAL2817662.1"/>
    <property type="molecule type" value="Genomic_DNA"/>
</dbReference>
<dbReference type="InterPro" id="IPR036047">
    <property type="entry name" value="F-box-like_dom_sf"/>
</dbReference>
<gene>
    <name evidence="3" type="ORF">BDW59DRAFT_165819</name>
</gene>
<accession>A0ABR4HSF2</accession>
<reference evidence="3 4" key="1">
    <citation type="submission" date="2024-07" db="EMBL/GenBank/DDBJ databases">
        <title>Section-level genome sequencing and comparative genomics of Aspergillus sections Usti and Cavernicolus.</title>
        <authorList>
            <consortium name="Lawrence Berkeley National Laboratory"/>
            <person name="Nybo J.L."/>
            <person name="Vesth T.C."/>
            <person name="Theobald S."/>
            <person name="Frisvad J.C."/>
            <person name="Larsen T.O."/>
            <person name="Kjaerboelling I."/>
            <person name="Rothschild-Mancinelli K."/>
            <person name="Lyhne E.K."/>
            <person name="Kogle M.E."/>
            <person name="Barry K."/>
            <person name="Clum A."/>
            <person name="Na H."/>
            <person name="Ledsgaard L."/>
            <person name="Lin J."/>
            <person name="Lipzen A."/>
            <person name="Kuo A."/>
            <person name="Riley R."/>
            <person name="Mondo S."/>
            <person name="LaButti K."/>
            <person name="Haridas S."/>
            <person name="Pangalinan J."/>
            <person name="Salamov A.A."/>
            <person name="Simmons B.A."/>
            <person name="Magnuson J.K."/>
            <person name="Chen J."/>
            <person name="Drula E."/>
            <person name="Henrissat B."/>
            <person name="Wiebenga A."/>
            <person name="Lubbers R.J."/>
            <person name="Gomes A.C."/>
            <person name="Makela M.R."/>
            <person name="Stajich J."/>
            <person name="Grigoriev I.V."/>
            <person name="Mortensen U.H."/>
            <person name="De vries R.P."/>
            <person name="Baker S.E."/>
            <person name="Andersen M.R."/>
        </authorList>
    </citation>
    <scope>NUCLEOTIDE SEQUENCE [LARGE SCALE GENOMIC DNA]</scope>
    <source>
        <strain evidence="3 4">CBS 600.67</strain>
    </source>
</reference>
<keyword evidence="1" id="KW-0732">Signal</keyword>
<protein>
    <recommendedName>
        <fullName evidence="2">F-box domain-containing protein</fullName>
    </recommendedName>
</protein>
<dbReference type="Proteomes" id="UP001610335">
    <property type="component" value="Unassembled WGS sequence"/>
</dbReference>
<name>A0ABR4HSF2_9EURO</name>
<keyword evidence="4" id="KW-1185">Reference proteome</keyword>
<dbReference type="SUPFAM" id="SSF81383">
    <property type="entry name" value="F-box domain"/>
    <property type="match status" value="1"/>
</dbReference>
<feature type="signal peptide" evidence="1">
    <location>
        <begin position="1"/>
        <end position="20"/>
    </location>
</feature>
<sequence length="402" mass="46087">MSLLHLPNEILLLIFHQTASIQDACSLAQTCSQLHGLFSRPSSKIAILQSAANVPRRPKYRPENDSSVIVRIPPHSWAFQSSRSPKRGLLIEADYGPLSEGMIESAMWNLGIIRSRQTEDHTFNEALHDFLSQFDELDQRWKGYFESATEDILKHAAQLQLDILRKSVPPIVPTDLSGETTVIALALHLLLITVEISVIEGWTVHRTEEQLFDDGSPAHLLDAGYEYDRFIPSVRIYEKDEQEWKELCRAKDNQTPGYSLDAGPDVILEYIIQLSFRLLDTQDPRHWPTVLFVLLILYLTVPDLKPYQPWMQEFKHASEPLFPLLKDLARYYYISAVADSNNWTIADYATRVAHDEGSITWARWLSRLWLETNDGVWETRDVERGIDGFPDKLDFFAHGCAL</sequence>
<evidence type="ECO:0000256" key="1">
    <source>
        <dbReference type="SAM" id="SignalP"/>
    </source>
</evidence>
<feature type="chain" id="PRO_5046147358" description="F-box domain-containing protein" evidence="1">
    <location>
        <begin position="21"/>
        <end position="402"/>
    </location>
</feature>
<comment type="caution">
    <text evidence="3">The sequence shown here is derived from an EMBL/GenBank/DDBJ whole genome shotgun (WGS) entry which is preliminary data.</text>
</comment>
<dbReference type="InterPro" id="IPR001810">
    <property type="entry name" value="F-box_dom"/>
</dbReference>
<dbReference type="Pfam" id="PF12937">
    <property type="entry name" value="F-box-like"/>
    <property type="match status" value="1"/>
</dbReference>
<proteinExistence type="predicted"/>
<feature type="domain" description="F-box" evidence="2">
    <location>
        <begin position="4"/>
        <end position="41"/>
    </location>
</feature>